<organism evidence="5 6">
    <name type="scientific">Mastigocoleus testarum BC008</name>
    <dbReference type="NCBI Taxonomy" id="371196"/>
    <lineage>
        <taxon>Bacteria</taxon>
        <taxon>Bacillati</taxon>
        <taxon>Cyanobacteriota</taxon>
        <taxon>Cyanophyceae</taxon>
        <taxon>Nostocales</taxon>
        <taxon>Hapalosiphonaceae</taxon>
        <taxon>Mastigocoleus</taxon>
    </lineage>
</organism>
<evidence type="ECO:0000259" key="4">
    <source>
        <dbReference type="SMART" id="SM00822"/>
    </source>
</evidence>
<reference evidence="5 6" key="1">
    <citation type="journal article" date="2015" name="Genome Announc.">
        <title>Draft Genome of the Euendolithic (true boring) Cyanobacterium Mastigocoleus testarum strain BC008.</title>
        <authorList>
            <person name="Guida B.S."/>
            <person name="Garcia-Pichel F."/>
        </authorList>
    </citation>
    <scope>NUCLEOTIDE SEQUENCE [LARGE SCALE GENOMIC DNA]</scope>
    <source>
        <strain evidence="5 6">BC008</strain>
    </source>
</reference>
<dbReference type="PANTHER" id="PTHR42901">
    <property type="entry name" value="ALCOHOL DEHYDROGENASE"/>
    <property type="match status" value="1"/>
</dbReference>
<dbReference type="PRINTS" id="PR00080">
    <property type="entry name" value="SDRFAMILY"/>
</dbReference>
<comment type="similarity">
    <text evidence="1 3">Belongs to the short-chain dehydrogenases/reductases (SDR) family.</text>
</comment>
<dbReference type="SMART" id="SM00822">
    <property type="entry name" value="PKS_KR"/>
    <property type="match status" value="1"/>
</dbReference>
<evidence type="ECO:0000256" key="1">
    <source>
        <dbReference type="ARBA" id="ARBA00006484"/>
    </source>
</evidence>
<dbReference type="InterPro" id="IPR057326">
    <property type="entry name" value="KR_dom"/>
</dbReference>
<dbReference type="AlphaFoldDB" id="A0A0V8A0H8"/>
<evidence type="ECO:0000256" key="3">
    <source>
        <dbReference type="RuleBase" id="RU000363"/>
    </source>
</evidence>
<dbReference type="PANTHER" id="PTHR42901:SF1">
    <property type="entry name" value="ALCOHOL DEHYDROGENASE"/>
    <property type="match status" value="1"/>
</dbReference>
<dbReference type="PROSITE" id="PS00061">
    <property type="entry name" value="ADH_SHORT"/>
    <property type="match status" value="1"/>
</dbReference>
<keyword evidence="2" id="KW-0560">Oxidoreductase</keyword>
<dbReference type="InterPro" id="IPR036291">
    <property type="entry name" value="NAD(P)-bd_dom_sf"/>
</dbReference>
<dbReference type="Proteomes" id="UP000053372">
    <property type="component" value="Unassembled WGS sequence"/>
</dbReference>
<evidence type="ECO:0000313" key="6">
    <source>
        <dbReference type="Proteomes" id="UP000053372"/>
    </source>
</evidence>
<name>A0A0V8A0H8_9CYAN</name>
<dbReference type="RefSeq" id="WP_036265190.1">
    <property type="nucleotide sequence ID" value="NZ_LMTZ01000001.1"/>
</dbReference>
<dbReference type="EMBL" id="LMTZ01000001">
    <property type="protein sequence ID" value="KST70292.1"/>
    <property type="molecule type" value="Genomic_DNA"/>
</dbReference>
<dbReference type="CDD" id="cd05233">
    <property type="entry name" value="SDR_c"/>
    <property type="match status" value="1"/>
</dbReference>
<dbReference type="SUPFAM" id="SSF51735">
    <property type="entry name" value="NAD(P)-binding Rossmann-fold domains"/>
    <property type="match status" value="1"/>
</dbReference>
<dbReference type="InterPro" id="IPR002347">
    <property type="entry name" value="SDR_fam"/>
</dbReference>
<protein>
    <submittedName>
        <fullName evidence="5">Short-chain dehydrogenase</fullName>
    </submittedName>
</protein>
<dbReference type="GO" id="GO:0016616">
    <property type="term" value="F:oxidoreductase activity, acting on the CH-OH group of donors, NAD or NADP as acceptor"/>
    <property type="evidence" value="ECO:0007669"/>
    <property type="project" value="UniProtKB-ARBA"/>
</dbReference>
<dbReference type="Pfam" id="PF00106">
    <property type="entry name" value="adh_short"/>
    <property type="match status" value="1"/>
</dbReference>
<evidence type="ECO:0000256" key="2">
    <source>
        <dbReference type="ARBA" id="ARBA00023002"/>
    </source>
</evidence>
<dbReference type="InterPro" id="IPR020904">
    <property type="entry name" value="Sc_DH/Rdtase_CS"/>
</dbReference>
<dbReference type="PRINTS" id="PR00081">
    <property type="entry name" value="GDHRDH"/>
</dbReference>
<dbReference type="Gene3D" id="3.40.50.720">
    <property type="entry name" value="NAD(P)-binding Rossmann-like Domain"/>
    <property type="match status" value="1"/>
</dbReference>
<feature type="domain" description="Ketoreductase" evidence="4">
    <location>
        <begin position="6"/>
        <end position="179"/>
    </location>
</feature>
<dbReference type="FunFam" id="3.40.50.720:FF:000047">
    <property type="entry name" value="NADP-dependent L-serine/L-allo-threonine dehydrogenase"/>
    <property type="match status" value="1"/>
</dbReference>
<sequence>MDLNNKVALITGASSGIGKAIAQELDSVGMKLVLTARSQDKLEQLAASLKNAKVLAGAITDAQMPYSLLEFALESYGRLDVVINNAGVMTIGAIEEVDIDSIAQMARLNVEAVYRMAYTTLKHFKKVGSGFLINTSSIAGLKTAPTYGAYNGTKHAVEAFTDALRMELAGTGIKVASVAPGTVDTGLYDNWTQENKDYISSGGVLLPEDISRSVRFILEQPDHVLIPRMLVVPTNQPV</sequence>
<keyword evidence="6" id="KW-1185">Reference proteome</keyword>
<evidence type="ECO:0000313" key="5">
    <source>
        <dbReference type="EMBL" id="KST70292.1"/>
    </source>
</evidence>
<accession>A0A0V8A0H8</accession>
<proteinExistence type="inferred from homology"/>
<gene>
    <name evidence="5" type="ORF">BC008_44615</name>
</gene>
<comment type="caution">
    <text evidence="5">The sequence shown here is derived from an EMBL/GenBank/DDBJ whole genome shotgun (WGS) entry which is preliminary data.</text>
</comment>